<gene>
    <name evidence="2" type="ORF">GCM10011506_06140</name>
</gene>
<evidence type="ECO:0008006" key="4">
    <source>
        <dbReference type="Google" id="ProtNLM"/>
    </source>
</evidence>
<dbReference type="EMBL" id="BMEC01000002">
    <property type="protein sequence ID" value="GGC23645.1"/>
    <property type="molecule type" value="Genomic_DNA"/>
</dbReference>
<evidence type="ECO:0000313" key="3">
    <source>
        <dbReference type="Proteomes" id="UP000636010"/>
    </source>
</evidence>
<proteinExistence type="predicted"/>
<keyword evidence="3" id="KW-1185">Reference proteome</keyword>
<reference evidence="3" key="1">
    <citation type="journal article" date="2019" name="Int. J. Syst. Evol. Microbiol.">
        <title>The Global Catalogue of Microorganisms (GCM) 10K type strain sequencing project: providing services to taxonomists for standard genome sequencing and annotation.</title>
        <authorList>
            <consortium name="The Broad Institute Genomics Platform"/>
            <consortium name="The Broad Institute Genome Sequencing Center for Infectious Disease"/>
            <person name="Wu L."/>
            <person name="Ma J."/>
        </authorList>
    </citation>
    <scope>NUCLEOTIDE SEQUENCE [LARGE SCALE GENOMIC DNA]</scope>
    <source>
        <strain evidence="3">CGMCC 1.10832</strain>
    </source>
</reference>
<protein>
    <recommendedName>
        <fullName evidence="4">Nucleotide exchange factor GrpE</fullName>
    </recommendedName>
</protein>
<dbReference type="Proteomes" id="UP000636010">
    <property type="component" value="Unassembled WGS sequence"/>
</dbReference>
<keyword evidence="1" id="KW-0175">Coiled coil</keyword>
<organism evidence="2 3">
    <name type="scientific">Marivirga lumbricoides</name>
    <dbReference type="NCBI Taxonomy" id="1046115"/>
    <lineage>
        <taxon>Bacteria</taxon>
        <taxon>Pseudomonadati</taxon>
        <taxon>Bacteroidota</taxon>
        <taxon>Cytophagia</taxon>
        <taxon>Cytophagales</taxon>
        <taxon>Marivirgaceae</taxon>
        <taxon>Marivirga</taxon>
    </lineage>
</organism>
<name>A0ABQ1LEP8_9BACT</name>
<feature type="coiled-coil region" evidence="1">
    <location>
        <begin position="1"/>
        <end position="64"/>
    </location>
</feature>
<dbReference type="RefSeq" id="WP_188460344.1">
    <property type="nucleotide sequence ID" value="NZ_BAABHU010000002.1"/>
</dbReference>
<sequence>MEKHEITKKQSKQKIDEVLSEYEILKAEARNAQAERKKEIEDNIKELDEREKELRAKYDEMEHFGDTTLEELSKAFFTSANAFSDHVNKVKKKI</sequence>
<evidence type="ECO:0000313" key="2">
    <source>
        <dbReference type="EMBL" id="GGC23645.1"/>
    </source>
</evidence>
<accession>A0ABQ1LEP8</accession>
<evidence type="ECO:0000256" key="1">
    <source>
        <dbReference type="SAM" id="Coils"/>
    </source>
</evidence>
<comment type="caution">
    <text evidence="2">The sequence shown here is derived from an EMBL/GenBank/DDBJ whole genome shotgun (WGS) entry which is preliminary data.</text>
</comment>